<dbReference type="PANTHER" id="PTHR34094:SF1">
    <property type="entry name" value="PROTEIN FAM185A"/>
    <property type="match status" value="1"/>
</dbReference>
<name>A0AAE3KSN7_9BACT</name>
<keyword evidence="1" id="KW-0732">Signal</keyword>
<organism evidence="2 3">
    <name type="scientific">Lacihabitans soyangensis</name>
    <dbReference type="NCBI Taxonomy" id="869394"/>
    <lineage>
        <taxon>Bacteria</taxon>
        <taxon>Pseudomonadati</taxon>
        <taxon>Bacteroidota</taxon>
        <taxon>Cytophagia</taxon>
        <taxon>Cytophagales</taxon>
        <taxon>Leadbetterellaceae</taxon>
        <taxon>Lacihabitans</taxon>
    </lineage>
</organism>
<dbReference type="PANTHER" id="PTHR34094">
    <property type="match status" value="1"/>
</dbReference>
<dbReference type="RefSeq" id="WP_255037081.1">
    <property type="nucleotide sequence ID" value="NZ_RJUF01000024.1"/>
</dbReference>
<dbReference type="Proteomes" id="UP001204144">
    <property type="component" value="Unassembled WGS sequence"/>
</dbReference>
<protein>
    <recommendedName>
        <fullName evidence="4">Adhesin domain-containing protein</fullName>
    </recommendedName>
</protein>
<comment type="caution">
    <text evidence="2">The sequence shown here is derived from an EMBL/GenBank/DDBJ whole genome shotgun (WGS) entry which is preliminary data.</text>
</comment>
<accession>A0AAE3KSN7</accession>
<dbReference type="EMBL" id="RJUF01000024">
    <property type="protein sequence ID" value="MCP9763298.1"/>
    <property type="molecule type" value="Genomic_DNA"/>
</dbReference>
<evidence type="ECO:0000313" key="2">
    <source>
        <dbReference type="EMBL" id="MCP9763298.1"/>
    </source>
</evidence>
<feature type="chain" id="PRO_5041987516" description="Adhesin domain-containing protein" evidence="1">
    <location>
        <begin position="20"/>
        <end position="339"/>
    </location>
</feature>
<dbReference type="AlphaFoldDB" id="A0AAE3KSN7"/>
<feature type="signal peptide" evidence="1">
    <location>
        <begin position="1"/>
        <end position="19"/>
    </location>
</feature>
<sequence>MKKYHIIIFLSLAISFCMAQTKEPFTTKKFTGVNIQSVKVNTTGGGIKVFGTAAKDAEVKVFVNTNNWNKTASKGEIEEELKNYILEMEYKDGAIICLAKPKDPEMKRQKISIGFEVYSPSKVDVNLGTAGGGITLDNLEGDLNFKTSGGGITVSKLKGKVEGKTSGGGIKMEGCDGIISMKTSGGGISAKNSKGNINLSTSGGGIELSQLKGTIKAYTSGGSIDSEEIKGSLDVSTSGGSIELNQISGDVVARTSGGGIDANIVKLGKILSLSTSAGNIRANIPFSEGMDLDLKGNRIKSDKLSKVSSNLTSGRVKGKVNGGGTEVTMSASSGTIFVE</sequence>
<proteinExistence type="predicted"/>
<reference evidence="2 3" key="1">
    <citation type="submission" date="2018-11" db="EMBL/GenBank/DDBJ databases">
        <title>Novel bacteria species description.</title>
        <authorList>
            <person name="Han J.-H."/>
        </authorList>
    </citation>
    <scope>NUCLEOTIDE SEQUENCE [LARGE SCALE GENOMIC DNA]</scope>
    <source>
        <strain evidence="2 3">KCTC23259</strain>
    </source>
</reference>
<evidence type="ECO:0008006" key="4">
    <source>
        <dbReference type="Google" id="ProtNLM"/>
    </source>
</evidence>
<keyword evidence="3" id="KW-1185">Reference proteome</keyword>
<evidence type="ECO:0000313" key="3">
    <source>
        <dbReference type="Proteomes" id="UP001204144"/>
    </source>
</evidence>
<gene>
    <name evidence="2" type="ORF">EGI31_10040</name>
</gene>
<evidence type="ECO:0000256" key="1">
    <source>
        <dbReference type="SAM" id="SignalP"/>
    </source>
</evidence>